<protein>
    <submittedName>
        <fullName evidence="1">Uncharacterized protein</fullName>
    </submittedName>
</protein>
<dbReference type="EMBL" id="JALJOS010000013">
    <property type="protein sequence ID" value="KAK9831756.1"/>
    <property type="molecule type" value="Genomic_DNA"/>
</dbReference>
<proteinExistence type="predicted"/>
<comment type="caution">
    <text evidence="1">The sequence shown here is derived from an EMBL/GenBank/DDBJ whole genome shotgun (WGS) entry which is preliminary data.</text>
</comment>
<evidence type="ECO:0000313" key="1">
    <source>
        <dbReference type="EMBL" id="KAK9831756.1"/>
    </source>
</evidence>
<organism evidence="1 2">
    <name type="scientific">Apatococcus lobatus</name>
    <dbReference type="NCBI Taxonomy" id="904363"/>
    <lineage>
        <taxon>Eukaryota</taxon>
        <taxon>Viridiplantae</taxon>
        <taxon>Chlorophyta</taxon>
        <taxon>core chlorophytes</taxon>
        <taxon>Trebouxiophyceae</taxon>
        <taxon>Chlorellales</taxon>
        <taxon>Chlorellaceae</taxon>
        <taxon>Apatococcus</taxon>
    </lineage>
</organism>
<sequence>MEGCQDPRHHAFKSCGALAKNADGLICGRCNLTNNTSRVSGGPSRWERAACKAVEKVSGEPYCVEVRMVCFTHQEYNGLVDIWLPFAGVGSVRVKIKLAIMVDGEHHFNRNNEIFGQPLQKQQAIDERFNNLCEKHSIHLLRLHYRQTRRYAALIRWAIQACLDKAPAKPMYSWKGNARRAWIYGKAK</sequence>
<name>A0AAW1RDW5_9CHLO</name>
<evidence type="ECO:0000313" key="2">
    <source>
        <dbReference type="Proteomes" id="UP001438707"/>
    </source>
</evidence>
<gene>
    <name evidence="1" type="ORF">WJX74_007999</name>
</gene>
<keyword evidence="2" id="KW-1185">Reference proteome</keyword>
<dbReference type="Proteomes" id="UP001438707">
    <property type="component" value="Unassembled WGS sequence"/>
</dbReference>
<dbReference type="AlphaFoldDB" id="A0AAW1RDW5"/>
<accession>A0AAW1RDW5</accession>
<reference evidence="1 2" key="1">
    <citation type="journal article" date="2024" name="Nat. Commun.">
        <title>Phylogenomics reveals the evolutionary origins of lichenization in chlorophyte algae.</title>
        <authorList>
            <person name="Puginier C."/>
            <person name="Libourel C."/>
            <person name="Otte J."/>
            <person name="Skaloud P."/>
            <person name="Haon M."/>
            <person name="Grisel S."/>
            <person name="Petersen M."/>
            <person name="Berrin J.G."/>
            <person name="Delaux P.M."/>
            <person name="Dal Grande F."/>
            <person name="Keller J."/>
        </authorList>
    </citation>
    <scope>NUCLEOTIDE SEQUENCE [LARGE SCALE GENOMIC DNA]</scope>
    <source>
        <strain evidence="1 2">SAG 2145</strain>
    </source>
</reference>